<dbReference type="EC" id="3.5.2.9" evidence="5"/>
<keyword evidence="3" id="KW-0067">ATP-binding</keyword>
<dbReference type="InterPro" id="IPR010016">
    <property type="entry name" value="PxpB"/>
</dbReference>
<sequence>MDEFTFFPQGDRAVTIKMGKEINITTHKKVKLLCEHLKSNPFTGMIEVTPSYTTVTVFYEPKDLVLNSINESPYSEVVRILSTIISSINITENTDQTKTILIPVCYGGKYGPDLAEVAKIHQLTEQQVINIHSNQDYLVYMIGFAPGFPYLGGMSEKIATPRKSTPRNMIPIGSVGIGGEQTGIYPIESPGGWQLIGRTPIKLFDVEREQPSLLKAGDVVKFTPITQEQYENWEVS</sequence>
<accession>A0A5C6W0M9</accession>
<evidence type="ECO:0000313" key="5">
    <source>
        <dbReference type="EMBL" id="TXC90529.1"/>
    </source>
</evidence>
<dbReference type="AlphaFoldDB" id="A0A5C6W0M9"/>
<dbReference type="InterPro" id="IPR003833">
    <property type="entry name" value="CT_C_D"/>
</dbReference>
<keyword evidence="2 5" id="KW-0378">Hydrolase</keyword>
<reference evidence="5 6" key="1">
    <citation type="journal article" date="2005" name="Int. J. Syst. Evol. Microbiol.">
        <title>Bacillus litoralis sp. nov., isolated from a tidal flat of the Yellow Sea in Korea.</title>
        <authorList>
            <person name="Yoon J.H."/>
            <person name="Oh T.K."/>
        </authorList>
    </citation>
    <scope>NUCLEOTIDE SEQUENCE [LARGE SCALE GENOMIC DNA]</scope>
    <source>
        <strain evidence="5 6">SW-211</strain>
    </source>
</reference>
<dbReference type="GO" id="GO:0017168">
    <property type="term" value="F:5-oxoprolinase (ATP-hydrolyzing) activity"/>
    <property type="evidence" value="ECO:0007669"/>
    <property type="project" value="UniProtKB-EC"/>
</dbReference>
<evidence type="ECO:0000313" key="6">
    <source>
        <dbReference type="Proteomes" id="UP000321363"/>
    </source>
</evidence>
<dbReference type="InterPro" id="IPR029000">
    <property type="entry name" value="Cyclophilin-like_dom_sf"/>
</dbReference>
<organism evidence="5 6">
    <name type="scientific">Metabacillus litoralis</name>
    <dbReference type="NCBI Taxonomy" id="152268"/>
    <lineage>
        <taxon>Bacteria</taxon>
        <taxon>Bacillati</taxon>
        <taxon>Bacillota</taxon>
        <taxon>Bacilli</taxon>
        <taxon>Bacillales</taxon>
        <taxon>Bacillaceae</taxon>
        <taxon>Metabacillus</taxon>
    </lineage>
</organism>
<evidence type="ECO:0000256" key="3">
    <source>
        <dbReference type="ARBA" id="ARBA00022840"/>
    </source>
</evidence>
<proteinExistence type="predicted"/>
<dbReference type="Gene3D" id="3.30.1360.40">
    <property type="match status" value="1"/>
</dbReference>
<dbReference type="NCBIfam" id="TIGR00370">
    <property type="entry name" value="5-oxoprolinase subunit PxpB"/>
    <property type="match status" value="1"/>
</dbReference>
<evidence type="ECO:0000256" key="1">
    <source>
        <dbReference type="ARBA" id="ARBA00022741"/>
    </source>
</evidence>
<dbReference type="PANTHER" id="PTHR34698">
    <property type="entry name" value="5-OXOPROLINASE SUBUNIT B"/>
    <property type="match status" value="1"/>
</dbReference>
<evidence type="ECO:0000256" key="2">
    <source>
        <dbReference type="ARBA" id="ARBA00022801"/>
    </source>
</evidence>
<dbReference type="EMBL" id="VOQF01000006">
    <property type="protein sequence ID" value="TXC90529.1"/>
    <property type="molecule type" value="Genomic_DNA"/>
</dbReference>
<dbReference type="PANTHER" id="PTHR34698:SF2">
    <property type="entry name" value="5-OXOPROLINASE SUBUNIT B"/>
    <property type="match status" value="1"/>
</dbReference>
<dbReference type="SMART" id="SM00796">
    <property type="entry name" value="AHS1"/>
    <property type="match status" value="1"/>
</dbReference>
<name>A0A5C6W0M9_9BACI</name>
<dbReference type="Gene3D" id="2.40.100.10">
    <property type="entry name" value="Cyclophilin-like"/>
    <property type="match status" value="1"/>
</dbReference>
<dbReference type="SUPFAM" id="SSF160467">
    <property type="entry name" value="PH0987 N-terminal domain-like"/>
    <property type="match status" value="1"/>
</dbReference>
<evidence type="ECO:0000259" key="4">
    <source>
        <dbReference type="SMART" id="SM00796"/>
    </source>
</evidence>
<dbReference type="Proteomes" id="UP000321363">
    <property type="component" value="Unassembled WGS sequence"/>
</dbReference>
<keyword evidence="6" id="KW-1185">Reference proteome</keyword>
<comment type="caution">
    <text evidence="5">The sequence shown here is derived from an EMBL/GenBank/DDBJ whole genome shotgun (WGS) entry which is preliminary data.</text>
</comment>
<dbReference type="RefSeq" id="WP_146948665.1">
    <property type="nucleotide sequence ID" value="NZ_VOQF01000006.1"/>
</dbReference>
<gene>
    <name evidence="5" type="primary">pxpB</name>
    <name evidence="5" type="ORF">FS935_11445</name>
</gene>
<protein>
    <submittedName>
        <fullName evidence="5">5-oxoprolinase subunit PxpB</fullName>
        <ecNumber evidence="5">3.5.2.9</ecNumber>
    </submittedName>
</protein>
<feature type="domain" description="Carboxyltransferase" evidence="4">
    <location>
        <begin position="4"/>
        <end position="214"/>
    </location>
</feature>
<dbReference type="OrthoDB" id="9778567at2"/>
<dbReference type="SUPFAM" id="SSF50891">
    <property type="entry name" value="Cyclophilin-like"/>
    <property type="match status" value="1"/>
</dbReference>
<dbReference type="Pfam" id="PF02682">
    <property type="entry name" value="CT_C_D"/>
    <property type="match status" value="1"/>
</dbReference>
<dbReference type="GO" id="GO:0005524">
    <property type="term" value="F:ATP binding"/>
    <property type="evidence" value="ECO:0007669"/>
    <property type="project" value="UniProtKB-KW"/>
</dbReference>
<keyword evidence="1" id="KW-0547">Nucleotide-binding</keyword>